<evidence type="ECO:0000256" key="5">
    <source>
        <dbReference type="ARBA" id="ARBA00022741"/>
    </source>
</evidence>
<keyword evidence="4" id="KW-0436">Ligase</keyword>
<dbReference type="Gene3D" id="3.90.1490.10">
    <property type="entry name" value="putative n-type atp pyrophosphatase, domain 2"/>
    <property type="match status" value="1"/>
</dbReference>
<keyword evidence="12" id="KW-1185">Reference proteome</keyword>
<evidence type="ECO:0000313" key="11">
    <source>
        <dbReference type="EMBL" id="ODV62754.1"/>
    </source>
</evidence>
<dbReference type="GO" id="GO:0017178">
    <property type="term" value="F:diphthine-ammonia ligase activity"/>
    <property type="evidence" value="ECO:0007669"/>
    <property type="project" value="UniProtKB-EC"/>
</dbReference>
<dbReference type="EMBL" id="KV454476">
    <property type="protein sequence ID" value="ODV62754.1"/>
    <property type="molecule type" value="Genomic_DNA"/>
</dbReference>
<gene>
    <name evidence="11" type="ORF">ASCRUDRAFT_27451</name>
</gene>
<dbReference type="AlphaFoldDB" id="A0A1D2VMF1"/>
<dbReference type="CDD" id="cd06155">
    <property type="entry name" value="eu_AANH_C_1"/>
    <property type="match status" value="1"/>
</dbReference>
<reference evidence="12" key="1">
    <citation type="submission" date="2016-05" db="EMBL/GenBank/DDBJ databases">
        <title>Comparative genomics of biotechnologically important yeasts.</title>
        <authorList>
            <consortium name="DOE Joint Genome Institute"/>
            <person name="Riley R."/>
            <person name="Haridas S."/>
            <person name="Wolfe K.H."/>
            <person name="Lopes M.R."/>
            <person name="Hittinger C.T."/>
            <person name="Goker M."/>
            <person name="Salamov A."/>
            <person name="Wisecaver J."/>
            <person name="Long T.M."/>
            <person name="Aerts A.L."/>
            <person name="Barry K."/>
            <person name="Choi C."/>
            <person name="Clum A."/>
            <person name="Coughlan A.Y."/>
            <person name="Deshpande S."/>
            <person name="Douglass A.P."/>
            <person name="Hanson S.J."/>
            <person name="Klenk H.-P."/>
            <person name="Labutti K."/>
            <person name="Lapidus A."/>
            <person name="Lindquist E."/>
            <person name="Lipzen A."/>
            <person name="Meier-Kolthoff J.P."/>
            <person name="Ohm R.A."/>
            <person name="Otillar R.P."/>
            <person name="Pangilinan J."/>
            <person name="Peng Y."/>
            <person name="Rokas A."/>
            <person name="Rosa C.A."/>
            <person name="Scheuner C."/>
            <person name="Sibirny A.A."/>
            <person name="Slot J.C."/>
            <person name="Stielow J.B."/>
            <person name="Sun H."/>
            <person name="Kurtzman C.P."/>
            <person name="Blackwell M."/>
            <person name="Grigoriev I.V."/>
            <person name="Jeffries T.W."/>
        </authorList>
    </citation>
    <scope>NUCLEOTIDE SEQUENCE [LARGE SCALE GENOMIC DNA]</scope>
    <source>
        <strain evidence="12">DSM 1968</strain>
    </source>
</reference>
<evidence type="ECO:0000256" key="7">
    <source>
        <dbReference type="ARBA" id="ARBA00029814"/>
    </source>
</evidence>
<dbReference type="EC" id="6.3.1.14" evidence="2"/>
<dbReference type="OrthoDB" id="686384at2759"/>
<accession>A0A1D2VMF1</accession>
<dbReference type="Gene3D" id="3.30.1330.40">
    <property type="entry name" value="RutC-like"/>
    <property type="match status" value="2"/>
</dbReference>
<dbReference type="CDD" id="cd01994">
    <property type="entry name" value="AANH_PF0828-like"/>
    <property type="match status" value="1"/>
</dbReference>
<keyword evidence="5" id="KW-0547">Nucleotide-binding</keyword>
<comment type="catalytic activity">
    <reaction evidence="9">
        <text>diphthine-[translation elongation factor 2] + NH4(+) + ATP = diphthamide-[translation elongation factor 2] + AMP + diphosphate + H(+)</text>
        <dbReference type="Rhea" id="RHEA:19753"/>
        <dbReference type="Rhea" id="RHEA-COMP:10172"/>
        <dbReference type="Rhea" id="RHEA-COMP:10174"/>
        <dbReference type="ChEBI" id="CHEBI:15378"/>
        <dbReference type="ChEBI" id="CHEBI:16692"/>
        <dbReference type="ChEBI" id="CHEBI:28938"/>
        <dbReference type="ChEBI" id="CHEBI:30616"/>
        <dbReference type="ChEBI" id="CHEBI:33019"/>
        <dbReference type="ChEBI" id="CHEBI:82696"/>
        <dbReference type="ChEBI" id="CHEBI:456215"/>
        <dbReference type="EC" id="6.3.1.14"/>
    </reaction>
</comment>
<sequence>MKFVALVSGGKDSCFNILHCLAQGHQLVALANLYPSQEGVEEIDSFMFQTVGHNILNLYEECTNVPLYRIPIRGFNKNSSLQYSKTDNDETEDLFGLLSLVLKNHPDVQAVSSGAILSSYQRIRVEDCCTRLSLISLAYLWNRDQYNLMNEMQSISDSFDARILKVAAIGLNQNHLGLPLNKMFPKLIDLNRKFEVHICGEGGEFETIVLDTPFFKDKKIIIQNQEIIKHSNDDVYYLLLDVKTQDKKIDYDIKHKPIDYNLDYWRSFITIPNLFKPKFYDIFKDLCNLPNNELDDNLIQNLNTDSEILPYDYNFEYKLLHIGNKLFISNLTSNKPSLIDQTNEIFQNLLSILSQRNLSTENIVSTTLLLNSMNNFQKINSIYQSFFLKPLPPARVCIETNLPKSNELMLSCVILSDLNKKLGLHIQSRSYWAPQNIGPYSQSNYDNENYIATLAGQIPLIPSIMELPTVDNLNELDINSNSDNTSRKSLDNDDINRISTVLSLQHLDNVINAINYKIFANVVCYTNNGNTFLRLIINTWKSYVAKTTTQMQNKTTTDLLKRLLVVEVSLLPKDSCVEWGGLSFQEYI</sequence>
<dbReference type="InParanoid" id="A0A1D2VMF1"/>
<evidence type="ECO:0000256" key="9">
    <source>
        <dbReference type="ARBA" id="ARBA00048108"/>
    </source>
</evidence>
<evidence type="ECO:0000313" key="12">
    <source>
        <dbReference type="Proteomes" id="UP000095038"/>
    </source>
</evidence>
<evidence type="ECO:0000259" key="10">
    <source>
        <dbReference type="Pfam" id="PF01902"/>
    </source>
</evidence>
<organism evidence="11 12">
    <name type="scientific">Ascoidea rubescens DSM 1968</name>
    <dbReference type="NCBI Taxonomy" id="1344418"/>
    <lineage>
        <taxon>Eukaryota</taxon>
        <taxon>Fungi</taxon>
        <taxon>Dikarya</taxon>
        <taxon>Ascomycota</taxon>
        <taxon>Saccharomycotina</taxon>
        <taxon>Saccharomycetes</taxon>
        <taxon>Ascoideaceae</taxon>
        <taxon>Ascoidea</taxon>
    </lineage>
</organism>
<dbReference type="GO" id="GO:0017183">
    <property type="term" value="P:protein histidyl modification to diphthamide"/>
    <property type="evidence" value="ECO:0007669"/>
    <property type="project" value="EnsemblFungi"/>
</dbReference>
<dbReference type="Pfam" id="PF01042">
    <property type="entry name" value="Ribonuc_L-PSP"/>
    <property type="match status" value="1"/>
</dbReference>
<dbReference type="GeneID" id="30963638"/>
<dbReference type="NCBIfam" id="TIGR00290">
    <property type="entry name" value="MJ0570_dom"/>
    <property type="match status" value="1"/>
</dbReference>
<dbReference type="Gene3D" id="3.40.50.620">
    <property type="entry name" value="HUPs"/>
    <property type="match status" value="1"/>
</dbReference>
<dbReference type="InterPro" id="IPR014729">
    <property type="entry name" value="Rossmann-like_a/b/a_fold"/>
</dbReference>
<dbReference type="PANTHER" id="PTHR12196:SF2">
    <property type="entry name" value="DIPHTHINE--AMMONIA LIGASE"/>
    <property type="match status" value="1"/>
</dbReference>
<evidence type="ECO:0000256" key="4">
    <source>
        <dbReference type="ARBA" id="ARBA00022598"/>
    </source>
</evidence>
<evidence type="ECO:0000256" key="8">
    <source>
        <dbReference type="ARBA" id="ARBA00031552"/>
    </source>
</evidence>
<evidence type="ECO:0000256" key="3">
    <source>
        <dbReference type="ARBA" id="ARBA00018426"/>
    </source>
</evidence>
<feature type="non-terminal residue" evidence="11">
    <location>
        <position position="588"/>
    </location>
</feature>
<keyword evidence="6" id="KW-0067">ATP-binding</keyword>
<dbReference type="FunCoup" id="A0A1D2VMF1">
    <property type="interactions" value="94"/>
</dbReference>
<feature type="domain" description="Diphthamide synthase" evidence="10">
    <location>
        <begin position="1"/>
        <end position="232"/>
    </location>
</feature>
<dbReference type="FunFam" id="3.90.1490.10:FF:000001">
    <property type="entry name" value="Diphthine--ammonia ligase"/>
    <property type="match status" value="1"/>
</dbReference>
<dbReference type="GO" id="GO:0005524">
    <property type="term" value="F:ATP binding"/>
    <property type="evidence" value="ECO:0007669"/>
    <property type="project" value="UniProtKB-KW"/>
</dbReference>
<dbReference type="SUPFAM" id="SSF55298">
    <property type="entry name" value="YjgF-like"/>
    <property type="match status" value="1"/>
</dbReference>
<evidence type="ECO:0000256" key="6">
    <source>
        <dbReference type="ARBA" id="ARBA00022840"/>
    </source>
</evidence>
<dbReference type="FunFam" id="3.40.50.620:FF:000145">
    <property type="entry name" value="ATP-binding domain containing protein"/>
    <property type="match status" value="1"/>
</dbReference>
<dbReference type="InterPro" id="IPR006175">
    <property type="entry name" value="YjgF/YER057c/UK114"/>
</dbReference>
<dbReference type="SUPFAM" id="SSF52402">
    <property type="entry name" value="Adenine nucleotide alpha hydrolases-like"/>
    <property type="match status" value="1"/>
</dbReference>
<evidence type="ECO:0000256" key="1">
    <source>
        <dbReference type="ARBA" id="ARBA00005156"/>
    </source>
</evidence>
<proteinExistence type="predicted"/>
<dbReference type="InterPro" id="IPR002761">
    <property type="entry name" value="Diphthami_syn_dom"/>
</dbReference>
<comment type="pathway">
    <text evidence="1">Protein modification; peptidyl-diphthamide biosynthesis.</text>
</comment>
<dbReference type="RefSeq" id="XP_020049061.1">
    <property type="nucleotide sequence ID" value="XM_020190002.1"/>
</dbReference>
<protein>
    <recommendedName>
        <fullName evidence="3">Diphthine--ammonia ligase</fullName>
        <ecNumber evidence="2">6.3.1.14</ecNumber>
    </recommendedName>
    <alternativeName>
        <fullName evidence="7">Diphthamide synthase</fullName>
    </alternativeName>
    <alternativeName>
        <fullName evidence="8">Diphthamide synthetase</fullName>
    </alternativeName>
</protein>
<dbReference type="InterPro" id="IPR030662">
    <property type="entry name" value="DPH6/MJ0570"/>
</dbReference>
<dbReference type="STRING" id="1344418.A0A1D2VMF1"/>
<evidence type="ECO:0000256" key="2">
    <source>
        <dbReference type="ARBA" id="ARBA00012089"/>
    </source>
</evidence>
<dbReference type="InterPro" id="IPR035959">
    <property type="entry name" value="RutC-like_sf"/>
</dbReference>
<name>A0A1D2VMF1_9ASCO</name>
<dbReference type="Pfam" id="PF01902">
    <property type="entry name" value="Diphthami_syn_2"/>
    <property type="match status" value="1"/>
</dbReference>
<dbReference type="PANTHER" id="PTHR12196">
    <property type="entry name" value="DOMAIN OF UNKNOWN FUNCTION 71 DUF71 -CONTAINING PROTEIN"/>
    <property type="match status" value="1"/>
</dbReference>
<dbReference type="Proteomes" id="UP000095038">
    <property type="component" value="Unassembled WGS sequence"/>
</dbReference>